<gene>
    <name evidence="1" type="ORF">BQ2448_1848</name>
</gene>
<dbReference type="AlphaFoldDB" id="A0A238FF03"/>
<name>A0A238FF03_9BASI</name>
<dbReference type="Proteomes" id="UP000198372">
    <property type="component" value="Unassembled WGS sequence"/>
</dbReference>
<protein>
    <submittedName>
        <fullName evidence="1">BQ2448_1848 protein</fullName>
    </submittedName>
</protein>
<reference evidence="2" key="1">
    <citation type="submission" date="2016-09" db="EMBL/GenBank/DDBJ databases">
        <authorList>
            <person name="Jeantristanb JTB J.-T."/>
            <person name="Ricardo R."/>
        </authorList>
    </citation>
    <scope>NUCLEOTIDE SEQUENCE [LARGE SCALE GENOMIC DNA]</scope>
</reference>
<sequence>MELKGHKSTLSRLLDADDMTEWRLVYVPFIIGNHLVLGQICAVQAMTVWNLVAHQVLRSRRLCKLLGVKIKFSDSTNIFLEMLKLHYASTALVIANELPVTVKFTYQQVLAALPESKQGPSSIGQALEIKAKEQGNRDQVCVLMQSIRLSSTLKN</sequence>
<keyword evidence="2" id="KW-1185">Reference proteome</keyword>
<accession>A0A238FF03</accession>
<dbReference type="EMBL" id="FMSP01000005">
    <property type="protein sequence ID" value="SCV70454.1"/>
    <property type="molecule type" value="Genomic_DNA"/>
</dbReference>
<organism evidence="1 2">
    <name type="scientific">Microbotryum intermedium</name>
    <dbReference type="NCBI Taxonomy" id="269621"/>
    <lineage>
        <taxon>Eukaryota</taxon>
        <taxon>Fungi</taxon>
        <taxon>Dikarya</taxon>
        <taxon>Basidiomycota</taxon>
        <taxon>Pucciniomycotina</taxon>
        <taxon>Microbotryomycetes</taxon>
        <taxon>Microbotryales</taxon>
        <taxon>Microbotryaceae</taxon>
        <taxon>Microbotryum</taxon>
    </lineage>
</organism>
<proteinExistence type="predicted"/>
<evidence type="ECO:0000313" key="2">
    <source>
        <dbReference type="Proteomes" id="UP000198372"/>
    </source>
</evidence>
<evidence type="ECO:0000313" key="1">
    <source>
        <dbReference type="EMBL" id="SCV70454.1"/>
    </source>
</evidence>